<dbReference type="PANTHER" id="PTHR10887:SF495">
    <property type="entry name" value="HELICASE SENATAXIN ISOFORM X1-RELATED"/>
    <property type="match status" value="1"/>
</dbReference>
<keyword evidence="1" id="KW-0547">Nucleotide-binding</keyword>
<protein>
    <submittedName>
        <fullName evidence="1">DNA helicase</fullName>
    </submittedName>
</protein>
<dbReference type="KEGG" id="rgu:A4W93_12045"/>
<reference evidence="1 2" key="1">
    <citation type="submission" date="2016-04" db="EMBL/GenBank/DDBJ databases">
        <title>Complete genome sequence of natural rubber-degrading, novel Gram-negative bacterium, Rhizobacter gummiphilus strain NS21.</title>
        <authorList>
            <person name="Tabata M."/>
            <person name="Kasai D."/>
            <person name="Fukuda M."/>
        </authorList>
    </citation>
    <scope>NUCLEOTIDE SEQUENCE [LARGE SCALE GENOMIC DNA]</scope>
    <source>
        <strain evidence="1 2">NS21</strain>
    </source>
</reference>
<dbReference type="InterPro" id="IPR036930">
    <property type="entry name" value="WGR_dom_sf"/>
</dbReference>
<sequence>MAELAPLLQLIDRADRHGGLQNDDVLAVVLPLLREVAALHEQGLVASLGGASACRVTEDGALALAVPGGQAPVSDAVAIARLQAPPGSVLRVVGETQVTHDGDAGLDVQRLDVDMGDGPLARAAYVPDYRAWEQRVGHHDATSDILCLGQVMASLALGLDFTTEEDLRMFAAHRGNLFRLNARLHPVVAGVITEATELDRHRRAQDLPSLIRRLDSYRDQPQDLALDLVAADTAQPGDRRRRAMQVHLRDRLFDLSRRNRLLHFRPTQSTVNLTVASVPLVIDVKSIRREQLCVWGGGFADDVLSNERVPLSRWLRFEDQPYLAGALDRILQEARRDRAEYGFSQLSLVIAFLRWHNLKEHKEERVTSPLLLLPVDLVRRKGVRDQYTLEAESTVAEVNPVLRQQLRHLYGIEMPESIDLKVTTVAAFHADLQARIAATEPGVTLRLLADPEIELVHQRAKQRLEQFRRRERARGAPVKAVVETDYSYAADDFRPLGLKLFHERVRVSPLPLRDAVGAPAAVRHPQMASGAVAEATTFALHEAEGHPYLWDVDLTSVTLGNLNYRKMSLVRDYNALIDADLENPAFDRVFSLQPRALDTEAPPALPLAEQWAVVPADATQTAAVALARTGTSYIIQGPPGTGKSQTITNLIADHVGRGRRVLFVCEKRAAIDVVFHRLRQQGLDELCCMIHDSQADKKAFVMNLKQTYEGWMSAEDGLDEAQRTRQALLDGMNQDLAALQRFDAAMQGQPEHAGTPVQQLVRRLVVLRDHAVPLSTAQREALPTHAAWQRHAALVERLQRVMGEVFGASSFASHPFSHLGDAVVRDERPVARLTALTDAAEAALDRCDEALASLWPDAGPLAFGDLVDLVAQARLLAEAAIRGQLGLLDAASDISRQLDADRAALVELARLRDAASEPTAPWSDKLSPADTRAALDRARAQEPSFLRWLSPAWWRLSKEVRRRFDFTRQAVRPTLVRVLTDLQAEHDARAALDDAVRRFASTYGATDPDALAATLSTLREAAVRQPFVAAFHRRLLAGESGRQAVQGLCALGTEVDTLATTLAVLLNDAAGQPLAGLGECVRDLREHADALPDVLPLLQELSGADPAVVTLVRTLAGSAAVLEHAVTREALERLYRAERWLPRFDGTQLAAHVDRLLGAERHLFDVNAQAARAAVRRRFRDNVRRSSLAASQLDADGKAFKKVYSAGRRDLEHEFGKSMRYKAIRELASADSGRVVRDMKPIWLMSPLSVSETLPLDPDLFDVVIFDEASQIPVEDAVPALYRAPQVIVVGDEMQLPPTSFFSSAGDGEGDTLVVEDEGERVAVALDADSLLNQGARNLPATLLAWHYRSRYESLIGFSNAAFYAGNLYTVPDRGVPGGDRDGIPVQVAALAEQGVAAQADALLERPISFHAVSGAVYAARSNDGEARYIAHLVRDLLNRETGLSIGVVAFSEAQQGTIEAALEALGKEDPAFGARLEAEFVREEDDQFCGLFVKNLENVQGDERDIIILSICYAPGPDGRMLMNFGPINQRGGEKRLNVIFSRARHHMAVVSTIRSDAITNDHNDGASALKQFLRYAESASRGDVATAQRVLEGLNPLARQALARAGGADPVAAALAAALRARGHAVDEHIGQSRFRCDLGIRDPEGGPHYTLAIQVDTAAQYANPDVFERYVSRPRILRAFGWRTVQVLARDWFHEPNAVVDAVERALREVPRPLPEPELPPPGPVVAEVPVPTVPPVAEPSAPGEPVPDGTRRLEFTEGTSRKFWQVSRQGTDVTVTFGRIGTQGQTQVKAFGTEERAQAEVDKLVAEKLRKGYVEADGAATP</sequence>
<keyword evidence="1" id="KW-0378">Hydrolase</keyword>
<dbReference type="EMBL" id="CP015118">
    <property type="protein sequence ID" value="ARN20565.1"/>
    <property type="molecule type" value="Genomic_DNA"/>
</dbReference>
<dbReference type="InterPro" id="IPR025103">
    <property type="entry name" value="DUF4011"/>
</dbReference>
<dbReference type="PANTHER" id="PTHR10887">
    <property type="entry name" value="DNA2/NAM7 HELICASE FAMILY"/>
    <property type="match status" value="1"/>
</dbReference>
<dbReference type="InterPro" id="IPR027417">
    <property type="entry name" value="P-loop_NTPase"/>
</dbReference>
<dbReference type="CDD" id="cd18808">
    <property type="entry name" value="SF1_C_Upf1"/>
    <property type="match status" value="1"/>
</dbReference>
<dbReference type="GO" id="GO:0004386">
    <property type="term" value="F:helicase activity"/>
    <property type="evidence" value="ECO:0007669"/>
    <property type="project" value="UniProtKB-KW"/>
</dbReference>
<dbReference type="OrthoDB" id="9757917at2"/>
<dbReference type="SMART" id="SM00773">
    <property type="entry name" value="WGR"/>
    <property type="match status" value="1"/>
</dbReference>
<dbReference type="InterPro" id="IPR049468">
    <property type="entry name" value="Restrct_endonuc-II-like_dom"/>
</dbReference>
<organism evidence="1 2">
    <name type="scientific">Piscinibacter gummiphilus</name>
    <dbReference type="NCBI Taxonomy" id="946333"/>
    <lineage>
        <taxon>Bacteria</taxon>
        <taxon>Pseudomonadati</taxon>
        <taxon>Pseudomonadota</taxon>
        <taxon>Betaproteobacteria</taxon>
        <taxon>Burkholderiales</taxon>
        <taxon>Sphaerotilaceae</taxon>
        <taxon>Piscinibacter</taxon>
    </lineage>
</organism>
<dbReference type="Gene3D" id="3.40.50.300">
    <property type="entry name" value="P-loop containing nucleotide triphosphate hydrolases"/>
    <property type="match status" value="3"/>
</dbReference>
<dbReference type="InterPro" id="IPR041677">
    <property type="entry name" value="DNA2/NAM7_AAA_11"/>
</dbReference>
<keyword evidence="1" id="KW-0067">ATP-binding</keyword>
<gene>
    <name evidence="1" type="ORF">A4W93_12045</name>
</gene>
<dbReference type="Pfam" id="PF05406">
    <property type="entry name" value="WGR"/>
    <property type="match status" value="1"/>
</dbReference>
<dbReference type="SUPFAM" id="SSF52540">
    <property type="entry name" value="P-loop containing nucleoside triphosphate hydrolases"/>
    <property type="match status" value="1"/>
</dbReference>
<dbReference type="InterPro" id="IPR047187">
    <property type="entry name" value="SF1_C_Upf1"/>
</dbReference>
<proteinExistence type="predicted"/>
<evidence type="ECO:0000313" key="2">
    <source>
        <dbReference type="Proteomes" id="UP000193427"/>
    </source>
</evidence>
<dbReference type="Gene3D" id="2.20.140.10">
    <property type="entry name" value="WGR domain"/>
    <property type="match status" value="1"/>
</dbReference>
<dbReference type="PROSITE" id="PS51977">
    <property type="entry name" value="WGR"/>
    <property type="match status" value="1"/>
</dbReference>
<dbReference type="InterPro" id="IPR049809">
    <property type="entry name" value="YehF/YfeS-like_WGR"/>
</dbReference>
<dbReference type="SUPFAM" id="SSF142921">
    <property type="entry name" value="WGR domain-like"/>
    <property type="match status" value="1"/>
</dbReference>
<dbReference type="CDD" id="cd07996">
    <property type="entry name" value="WGR_MMR_like"/>
    <property type="match status" value="1"/>
</dbReference>
<keyword evidence="1" id="KW-0347">Helicase</keyword>
<dbReference type="CDD" id="cd18043">
    <property type="entry name" value="DEXXQc_SF1"/>
    <property type="match status" value="1"/>
</dbReference>
<dbReference type="Pfam" id="PF13087">
    <property type="entry name" value="AAA_12"/>
    <property type="match status" value="1"/>
</dbReference>
<dbReference type="Pfam" id="PF18741">
    <property type="entry name" value="MTES_1575"/>
    <property type="match status" value="1"/>
</dbReference>
<accession>A0A1W6L8D8</accession>
<dbReference type="Pfam" id="PF13195">
    <property type="entry name" value="DUF4011"/>
    <property type="match status" value="1"/>
</dbReference>
<evidence type="ECO:0000313" key="1">
    <source>
        <dbReference type="EMBL" id="ARN20565.1"/>
    </source>
</evidence>
<name>A0A1W6L8D8_9BURK</name>
<dbReference type="RefSeq" id="WP_085750842.1">
    <property type="nucleotide sequence ID" value="NZ_BSPR01000023.1"/>
</dbReference>
<dbReference type="Proteomes" id="UP000193427">
    <property type="component" value="Chromosome"/>
</dbReference>
<dbReference type="InterPro" id="IPR008893">
    <property type="entry name" value="WGR_domain"/>
</dbReference>
<dbReference type="Pfam" id="PF13086">
    <property type="entry name" value="AAA_11"/>
    <property type="match status" value="1"/>
</dbReference>
<dbReference type="InterPro" id="IPR045055">
    <property type="entry name" value="DNA2/NAM7-like"/>
</dbReference>
<dbReference type="InterPro" id="IPR041679">
    <property type="entry name" value="DNA2/NAM7-like_C"/>
</dbReference>
<dbReference type="STRING" id="946333.A4W93_12045"/>
<keyword evidence="2" id="KW-1185">Reference proteome</keyword>